<evidence type="ECO:0000256" key="1">
    <source>
        <dbReference type="SAM" id="MobiDB-lite"/>
    </source>
</evidence>
<proteinExistence type="predicted"/>
<keyword evidence="2" id="KW-0812">Transmembrane</keyword>
<feature type="compositionally biased region" description="Basic and acidic residues" evidence="1">
    <location>
        <begin position="74"/>
        <end position="93"/>
    </location>
</feature>
<dbReference type="Proteomes" id="UP001596106">
    <property type="component" value="Unassembled WGS sequence"/>
</dbReference>
<evidence type="ECO:0008006" key="5">
    <source>
        <dbReference type="Google" id="ProtNLM"/>
    </source>
</evidence>
<feature type="transmembrane region" description="Helical" evidence="2">
    <location>
        <begin position="113"/>
        <end position="137"/>
    </location>
</feature>
<organism evidence="3 4">
    <name type="scientific">Larkinella bovis</name>
    <dbReference type="NCBI Taxonomy" id="683041"/>
    <lineage>
        <taxon>Bacteria</taxon>
        <taxon>Pseudomonadati</taxon>
        <taxon>Bacteroidota</taxon>
        <taxon>Cytophagia</taxon>
        <taxon>Cytophagales</taxon>
        <taxon>Spirosomataceae</taxon>
        <taxon>Larkinella</taxon>
    </lineage>
</organism>
<keyword evidence="2" id="KW-0472">Membrane</keyword>
<sequence>MDIRHYIDSGILEAYLLGLTSEEEQNEVEQMKLRHPEISAALNEIEIRIESCCLENAVPPPPGAWDVIQARTSHSDLKKRAPNDSQNKKEAGSDKSGYVEAEVRDSYIRVHKLWRIAFLIVFILSKIFLIAGLYYYFKSDSQQQEIERLKTVLQQPQTAR</sequence>
<dbReference type="EMBL" id="JBHSMA010000002">
    <property type="protein sequence ID" value="MFC5409559.1"/>
    <property type="molecule type" value="Genomic_DNA"/>
</dbReference>
<keyword evidence="4" id="KW-1185">Reference proteome</keyword>
<evidence type="ECO:0000313" key="4">
    <source>
        <dbReference type="Proteomes" id="UP001596106"/>
    </source>
</evidence>
<comment type="caution">
    <text evidence="3">The sequence shown here is derived from an EMBL/GenBank/DDBJ whole genome shotgun (WGS) entry which is preliminary data.</text>
</comment>
<name>A0ABW0I813_9BACT</name>
<evidence type="ECO:0000256" key="2">
    <source>
        <dbReference type="SAM" id="Phobius"/>
    </source>
</evidence>
<evidence type="ECO:0000313" key="3">
    <source>
        <dbReference type="EMBL" id="MFC5409559.1"/>
    </source>
</evidence>
<accession>A0ABW0I813</accession>
<keyword evidence="2" id="KW-1133">Transmembrane helix</keyword>
<reference evidence="4" key="1">
    <citation type="journal article" date="2019" name="Int. J. Syst. Evol. Microbiol.">
        <title>The Global Catalogue of Microorganisms (GCM) 10K type strain sequencing project: providing services to taxonomists for standard genome sequencing and annotation.</title>
        <authorList>
            <consortium name="The Broad Institute Genomics Platform"/>
            <consortium name="The Broad Institute Genome Sequencing Center for Infectious Disease"/>
            <person name="Wu L."/>
            <person name="Ma J."/>
        </authorList>
    </citation>
    <scope>NUCLEOTIDE SEQUENCE [LARGE SCALE GENOMIC DNA]</scope>
    <source>
        <strain evidence="4">CCUG 55250</strain>
    </source>
</reference>
<gene>
    <name evidence="3" type="ORF">ACFPMF_09590</name>
</gene>
<feature type="region of interest" description="Disordered" evidence="1">
    <location>
        <begin position="74"/>
        <end position="95"/>
    </location>
</feature>
<dbReference type="RefSeq" id="WP_379843701.1">
    <property type="nucleotide sequence ID" value="NZ_JBHSMA010000002.1"/>
</dbReference>
<protein>
    <recommendedName>
        <fullName evidence="5">Anti-sigma factor</fullName>
    </recommendedName>
</protein>